<dbReference type="PANTHER" id="PTHR35601:SF1">
    <property type="entry name" value="TOXIN RELE"/>
    <property type="match status" value="1"/>
</dbReference>
<organism evidence="3 4">
    <name type="scientific">Candidatus Giovannonibacteria bacterium GW2011_GWA2_45_21</name>
    <dbReference type="NCBI Taxonomy" id="1618649"/>
    <lineage>
        <taxon>Bacteria</taxon>
        <taxon>Candidatus Giovannoniibacteriota</taxon>
    </lineage>
</organism>
<dbReference type="AlphaFoldDB" id="A0A0G1M6H0"/>
<evidence type="ECO:0000256" key="2">
    <source>
        <dbReference type="ARBA" id="ARBA00022649"/>
    </source>
</evidence>
<name>A0A0G1M6H0_9BACT</name>
<evidence type="ECO:0000313" key="3">
    <source>
        <dbReference type="EMBL" id="KKU03889.1"/>
    </source>
</evidence>
<dbReference type="PANTHER" id="PTHR35601">
    <property type="entry name" value="TOXIN RELE"/>
    <property type="match status" value="1"/>
</dbReference>
<dbReference type="NCBIfam" id="TIGR02385">
    <property type="entry name" value="RelE_StbE"/>
    <property type="match status" value="1"/>
</dbReference>
<evidence type="ECO:0000313" key="4">
    <source>
        <dbReference type="Proteomes" id="UP000034696"/>
    </source>
</evidence>
<comment type="similarity">
    <text evidence="1">Belongs to the RelE toxin family.</text>
</comment>
<comment type="caution">
    <text evidence="3">The sequence shown here is derived from an EMBL/GenBank/DDBJ whole genome shotgun (WGS) entry which is preliminary data.</text>
</comment>
<reference evidence="3 4" key="1">
    <citation type="journal article" date="2015" name="Nature">
        <title>rRNA introns, odd ribosomes, and small enigmatic genomes across a large radiation of phyla.</title>
        <authorList>
            <person name="Brown C.T."/>
            <person name="Hug L.A."/>
            <person name="Thomas B.C."/>
            <person name="Sharon I."/>
            <person name="Castelle C.J."/>
            <person name="Singh A."/>
            <person name="Wilkins M.J."/>
            <person name="Williams K.H."/>
            <person name="Banfield J.F."/>
        </authorList>
    </citation>
    <scope>NUCLEOTIDE SEQUENCE [LARGE SCALE GENOMIC DNA]</scope>
</reference>
<dbReference type="EMBL" id="LCKT01000032">
    <property type="protein sequence ID" value="KKU03889.1"/>
    <property type="molecule type" value="Genomic_DNA"/>
</dbReference>
<dbReference type="Pfam" id="PF05016">
    <property type="entry name" value="ParE_toxin"/>
    <property type="match status" value="1"/>
</dbReference>
<dbReference type="SUPFAM" id="SSF143011">
    <property type="entry name" value="RelE-like"/>
    <property type="match status" value="1"/>
</dbReference>
<proteinExistence type="inferred from homology"/>
<gene>
    <name evidence="3" type="ORF">UX06_C0032G0029</name>
</gene>
<dbReference type="Gene3D" id="3.30.2310.20">
    <property type="entry name" value="RelE-like"/>
    <property type="match status" value="1"/>
</dbReference>
<evidence type="ECO:0000256" key="1">
    <source>
        <dbReference type="ARBA" id="ARBA00006226"/>
    </source>
</evidence>
<sequence>MFEVLYHYLVTKEDIPKITSLWKKKIKFAIEERLTTKPDVYGKPLRRSLKGYRKLRVGDYRVIYRIEGESVKIFVIQHRSIVYETTEKRTQPLGS</sequence>
<dbReference type="InterPro" id="IPR007712">
    <property type="entry name" value="RelE/ParE_toxin"/>
</dbReference>
<accession>A0A0G1M6H0</accession>
<dbReference type="InterPro" id="IPR035093">
    <property type="entry name" value="RelE/ParE_toxin_dom_sf"/>
</dbReference>
<protein>
    <submittedName>
        <fullName evidence="3">Toxin-antitoxin system, toxin component, RelE family</fullName>
    </submittedName>
</protein>
<dbReference type="Proteomes" id="UP000034696">
    <property type="component" value="Unassembled WGS sequence"/>
</dbReference>
<keyword evidence="2" id="KW-1277">Toxin-antitoxin system</keyword>